<evidence type="ECO:0000259" key="2">
    <source>
        <dbReference type="PROSITE" id="PS51371"/>
    </source>
</evidence>
<dbReference type="SUPFAM" id="SSF53448">
    <property type="entry name" value="Nucleotide-diphospho-sugar transferases"/>
    <property type="match status" value="1"/>
</dbReference>
<organism evidence="3 4">
    <name type="scientific">Sediminibacterium goheungense</name>
    <dbReference type="NCBI Taxonomy" id="1086393"/>
    <lineage>
        <taxon>Bacteria</taxon>
        <taxon>Pseudomonadati</taxon>
        <taxon>Bacteroidota</taxon>
        <taxon>Chitinophagia</taxon>
        <taxon>Chitinophagales</taxon>
        <taxon>Chitinophagaceae</taxon>
        <taxon>Sediminibacterium</taxon>
    </lineage>
</organism>
<accession>A0A4R6IWY6</accession>
<protein>
    <submittedName>
        <fullName evidence="3">CBS domain protein</fullName>
    </submittedName>
</protein>
<dbReference type="Pfam" id="PF00483">
    <property type="entry name" value="NTP_transferase"/>
    <property type="match status" value="1"/>
</dbReference>
<evidence type="ECO:0000313" key="3">
    <source>
        <dbReference type="EMBL" id="TDO26907.1"/>
    </source>
</evidence>
<keyword evidence="1" id="KW-0129">CBS domain</keyword>
<name>A0A4R6IWY6_9BACT</name>
<dbReference type="InterPro" id="IPR000644">
    <property type="entry name" value="CBS_dom"/>
</dbReference>
<dbReference type="Gene3D" id="3.90.550.10">
    <property type="entry name" value="Spore Coat Polysaccharide Biosynthesis Protein SpsA, Chain A"/>
    <property type="match status" value="1"/>
</dbReference>
<dbReference type="InterPro" id="IPR050486">
    <property type="entry name" value="Mannose-1P_guanyltransferase"/>
</dbReference>
<dbReference type="SMART" id="SM00116">
    <property type="entry name" value="CBS"/>
    <property type="match status" value="1"/>
</dbReference>
<keyword evidence="4" id="KW-1185">Reference proteome</keyword>
<dbReference type="Proteomes" id="UP000295741">
    <property type="component" value="Unassembled WGS sequence"/>
</dbReference>
<dbReference type="Gene3D" id="3.10.580.10">
    <property type="entry name" value="CBS-domain"/>
    <property type="match status" value="1"/>
</dbReference>
<reference evidence="3 4" key="1">
    <citation type="submission" date="2019-03" db="EMBL/GenBank/DDBJ databases">
        <title>Genomic Encyclopedia of Archaeal and Bacterial Type Strains, Phase II (KMG-II): from individual species to whole genera.</title>
        <authorList>
            <person name="Goeker M."/>
        </authorList>
    </citation>
    <scope>NUCLEOTIDE SEQUENCE [LARGE SCALE GENOMIC DNA]</scope>
    <source>
        <strain evidence="3 4">DSM 28323</strain>
    </source>
</reference>
<dbReference type="InterPro" id="IPR005835">
    <property type="entry name" value="NTP_transferase_dom"/>
</dbReference>
<gene>
    <name evidence="3" type="ORF">BC659_2222</name>
</gene>
<dbReference type="InterPro" id="IPR046342">
    <property type="entry name" value="CBS_dom_sf"/>
</dbReference>
<dbReference type="SUPFAM" id="SSF54631">
    <property type="entry name" value="CBS-domain pair"/>
    <property type="match status" value="1"/>
</dbReference>
<dbReference type="RefSeq" id="WP_133474780.1">
    <property type="nucleotide sequence ID" value="NZ_SNWP01000011.1"/>
</dbReference>
<evidence type="ECO:0000313" key="4">
    <source>
        <dbReference type="Proteomes" id="UP000295741"/>
    </source>
</evidence>
<dbReference type="Pfam" id="PF00571">
    <property type="entry name" value="CBS"/>
    <property type="match status" value="1"/>
</dbReference>
<dbReference type="PROSITE" id="PS51371">
    <property type="entry name" value="CBS"/>
    <property type="match status" value="1"/>
</dbReference>
<dbReference type="PANTHER" id="PTHR22572">
    <property type="entry name" value="SUGAR-1-PHOSPHATE GUANYL TRANSFERASE"/>
    <property type="match status" value="1"/>
</dbReference>
<dbReference type="InterPro" id="IPR029044">
    <property type="entry name" value="Nucleotide-diphossugar_trans"/>
</dbReference>
<evidence type="ECO:0000256" key="1">
    <source>
        <dbReference type="PROSITE-ProRule" id="PRU00703"/>
    </source>
</evidence>
<proteinExistence type="predicted"/>
<feature type="domain" description="CBS" evidence="2">
    <location>
        <begin position="1"/>
        <end position="58"/>
    </location>
</feature>
<sequence>MKNVLILEENIGFYDLLQKLDQEGNGFLIIVDKDFKLIGIITDGDIRRAILNKQTEDVYMIINRQPLTADSESDRHEIQLYLKSIQRRQIPVIDKNKILVDIVYLDDNEVHYHDNYVVIMAGGLGSRLGELTKDIPKPMLKVGNKPILERIIMSFKEAGYNKFIVCVNYKSEIIKDYFKDGKDFGVHITYNDEEKKMGTAGALGLIKYQFDKPFFVVNGDILTTIQYNEFMNFHIRTSATATMCVKKMDYQIPYACINLDSESNILGLVEKPIYDYKINAGLYILNPETIQHIPVNEYYDMTSLFEFLIQTGKKTVAFCHEDYWLDIGHKADYQKANSDLNIGK</sequence>
<comment type="caution">
    <text evidence="3">The sequence shown here is derived from an EMBL/GenBank/DDBJ whole genome shotgun (WGS) entry which is preliminary data.</text>
</comment>
<dbReference type="EMBL" id="SNWP01000011">
    <property type="protein sequence ID" value="TDO26907.1"/>
    <property type="molecule type" value="Genomic_DNA"/>
</dbReference>
<dbReference type="CDD" id="cd06426">
    <property type="entry name" value="NTP_transferase_like_2"/>
    <property type="match status" value="1"/>
</dbReference>
<dbReference type="OrthoDB" id="9813880at2"/>
<dbReference type="AlphaFoldDB" id="A0A4R6IWY6"/>